<gene>
    <name evidence="3" type="ORF">AQJ11_40075</name>
</gene>
<evidence type="ECO:0000259" key="2">
    <source>
        <dbReference type="Pfam" id="PF13581"/>
    </source>
</evidence>
<protein>
    <recommendedName>
        <fullName evidence="2">Histidine kinase/HSP90-like ATPase domain-containing protein</fullName>
    </recommendedName>
</protein>
<reference evidence="3 4" key="1">
    <citation type="submission" date="2015-10" db="EMBL/GenBank/DDBJ databases">
        <title>Draft genome sequence of Streptomyces corchorusii DSM 40340, type strain for the species Streptomyces corchorusii.</title>
        <authorList>
            <person name="Ruckert C."/>
            <person name="Winkler A."/>
            <person name="Kalinowski J."/>
            <person name="Kampfer P."/>
            <person name="Glaeser S."/>
        </authorList>
    </citation>
    <scope>NUCLEOTIDE SEQUENCE [LARGE SCALE GENOMIC DNA]</scope>
    <source>
        <strain evidence="3 4">DSM 40340</strain>
    </source>
</reference>
<dbReference type="InterPro" id="IPR050267">
    <property type="entry name" value="Anti-sigma-factor_SerPK"/>
</dbReference>
<evidence type="ECO:0000313" key="4">
    <source>
        <dbReference type="Proteomes" id="UP000053398"/>
    </source>
</evidence>
<dbReference type="Proteomes" id="UP000053398">
    <property type="component" value="Unassembled WGS sequence"/>
</dbReference>
<dbReference type="GO" id="GO:0004674">
    <property type="term" value="F:protein serine/threonine kinase activity"/>
    <property type="evidence" value="ECO:0007669"/>
    <property type="project" value="UniProtKB-KW"/>
</dbReference>
<proteinExistence type="predicted"/>
<sequence length="129" mass="13583">MTLVLTATATSVLNARRASRDALARWNMGGEAADDVVLMVDELVTNAVQHGRGPMWLRLSVHPSHTLVCEVGDSSDVLPGPRRAGPGAESGRGLFLVYALSDCFGARAAGTGKVVWFSRRILSPPPTGG</sequence>
<evidence type="ECO:0000313" key="3">
    <source>
        <dbReference type="EMBL" id="KUN16296.1"/>
    </source>
</evidence>
<keyword evidence="1" id="KW-0418">Kinase</keyword>
<dbReference type="EMBL" id="LMWP01000057">
    <property type="protein sequence ID" value="KUN16296.1"/>
    <property type="molecule type" value="Genomic_DNA"/>
</dbReference>
<name>A0A101PRE5_STRCK</name>
<dbReference type="InterPro" id="IPR036890">
    <property type="entry name" value="HATPase_C_sf"/>
</dbReference>
<dbReference type="Gene3D" id="3.30.565.10">
    <property type="entry name" value="Histidine kinase-like ATPase, C-terminal domain"/>
    <property type="match status" value="1"/>
</dbReference>
<dbReference type="AlphaFoldDB" id="A0A101PRE5"/>
<dbReference type="Pfam" id="PF13581">
    <property type="entry name" value="HATPase_c_2"/>
    <property type="match status" value="1"/>
</dbReference>
<dbReference type="CDD" id="cd16936">
    <property type="entry name" value="HATPase_RsbW-like"/>
    <property type="match status" value="1"/>
</dbReference>
<keyword evidence="1" id="KW-0808">Transferase</keyword>
<comment type="caution">
    <text evidence="3">The sequence shown here is derived from an EMBL/GenBank/DDBJ whole genome shotgun (WGS) entry which is preliminary data.</text>
</comment>
<accession>A0A101PRE5</accession>
<dbReference type="SUPFAM" id="SSF55874">
    <property type="entry name" value="ATPase domain of HSP90 chaperone/DNA topoisomerase II/histidine kinase"/>
    <property type="match status" value="1"/>
</dbReference>
<feature type="domain" description="Histidine kinase/HSP90-like ATPase" evidence="2">
    <location>
        <begin position="6"/>
        <end position="118"/>
    </location>
</feature>
<dbReference type="PANTHER" id="PTHR35526:SF3">
    <property type="entry name" value="ANTI-SIGMA-F FACTOR RSBW"/>
    <property type="match status" value="1"/>
</dbReference>
<keyword evidence="4" id="KW-1185">Reference proteome</keyword>
<dbReference type="InterPro" id="IPR003594">
    <property type="entry name" value="HATPase_dom"/>
</dbReference>
<keyword evidence="1" id="KW-0723">Serine/threonine-protein kinase</keyword>
<organism evidence="3 4">
    <name type="scientific">Streptomyces corchorusii</name>
    <name type="common">Streptomyces chibaensis</name>
    <dbReference type="NCBI Taxonomy" id="1903"/>
    <lineage>
        <taxon>Bacteria</taxon>
        <taxon>Bacillati</taxon>
        <taxon>Actinomycetota</taxon>
        <taxon>Actinomycetes</taxon>
        <taxon>Kitasatosporales</taxon>
        <taxon>Streptomycetaceae</taxon>
        <taxon>Streptomyces</taxon>
    </lineage>
</organism>
<evidence type="ECO:0000256" key="1">
    <source>
        <dbReference type="ARBA" id="ARBA00022527"/>
    </source>
</evidence>
<dbReference type="PANTHER" id="PTHR35526">
    <property type="entry name" value="ANTI-SIGMA-F FACTOR RSBW-RELATED"/>
    <property type="match status" value="1"/>
</dbReference>